<name>A0A9Q4FIX4_PSESX</name>
<dbReference type="Proteomes" id="UP000814010">
    <property type="component" value="Unassembled WGS sequence"/>
</dbReference>
<protein>
    <submittedName>
        <fullName evidence="2">DUF1534 domain-containing protein</fullName>
    </submittedName>
</protein>
<gene>
    <name evidence="2" type="ORF">GIV53_22205</name>
</gene>
<dbReference type="AntiFam" id="ANF00261">
    <property type="entry name" value="Protein of unknown function (DUF1534)"/>
</dbReference>
<accession>A0A9Q4FIX4</accession>
<dbReference type="AlphaFoldDB" id="A0A9Q4FIX4"/>
<reference evidence="2" key="1">
    <citation type="submission" date="2019-11" db="EMBL/GenBank/DDBJ databases">
        <title>Epiphytic Pseudomonas syringae from cherry orchards.</title>
        <authorList>
            <person name="Hulin M.T."/>
        </authorList>
    </citation>
    <scope>NUCLEOTIDE SEQUENCE</scope>
    <source>
        <strain evidence="2">PA-2-5E</strain>
    </source>
</reference>
<feature type="region of interest" description="Disordered" evidence="1">
    <location>
        <begin position="1"/>
        <end position="57"/>
    </location>
</feature>
<proteinExistence type="predicted"/>
<dbReference type="EMBL" id="WKAE01000343">
    <property type="protein sequence ID" value="MCF5631956.1"/>
    <property type="molecule type" value="Genomic_DNA"/>
</dbReference>
<evidence type="ECO:0000313" key="3">
    <source>
        <dbReference type="Proteomes" id="UP000814010"/>
    </source>
</evidence>
<comment type="caution">
    <text evidence="2">The sequence shown here is derived from an EMBL/GenBank/DDBJ whole genome shotgun (WGS) entry which is preliminary data.</text>
</comment>
<sequence>MRRSRRYAHALPDSRANAPHWHASRDAPRHKSTPRRTFQVGRRASRNAFPREARERE</sequence>
<evidence type="ECO:0000313" key="2">
    <source>
        <dbReference type="EMBL" id="MCF5631956.1"/>
    </source>
</evidence>
<organism evidence="2 3">
    <name type="scientific">Pseudomonas syringae</name>
    <dbReference type="NCBI Taxonomy" id="317"/>
    <lineage>
        <taxon>Bacteria</taxon>
        <taxon>Pseudomonadati</taxon>
        <taxon>Pseudomonadota</taxon>
        <taxon>Gammaproteobacteria</taxon>
        <taxon>Pseudomonadales</taxon>
        <taxon>Pseudomonadaceae</taxon>
        <taxon>Pseudomonas</taxon>
    </lineage>
</organism>
<evidence type="ECO:0000256" key="1">
    <source>
        <dbReference type="SAM" id="MobiDB-lite"/>
    </source>
</evidence>